<dbReference type="RefSeq" id="WP_076599122.1">
    <property type="nucleotide sequence ID" value="NZ_CP046976.1"/>
</dbReference>
<organism evidence="4 5">
    <name type="scientific">Corynebacterium appendicis CIP 107643</name>
    <dbReference type="NCBI Taxonomy" id="1161099"/>
    <lineage>
        <taxon>Bacteria</taxon>
        <taxon>Bacillati</taxon>
        <taxon>Actinomycetota</taxon>
        <taxon>Actinomycetes</taxon>
        <taxon>Mycobacteriales</taxon>
        <taxon>Corynebacteriaceae</taxon>
        <taxon>Corynebacterium</taxon>
    </lineage>
</organism>
<dbReference type="AlphaFoldDB" id="A0A1N7J9Z1"/>
<feature type="domain" description="Phytase-like" evidence="3">
    <location>
        <begin position="150"/>
        <end position="435"/>
    </location>
</feature>
<feature type="region of interest" description="Disordered" evidence="1">
    <location>
        <begin position="107"/>
        <end position="128"/>
    </location>
</feature>
<accession>A0A1N7J9Z1</accession>
<gene>
    <name evidence="4" type="ORF">SAMN05444817_10532</name>
</gene>
<dbReference type="PANTHER" id="PTHR37957:SF1">
    <property type="entry name" value="PHYTASE-LIKE DOMAIN-CONTAINING PROTEIN"/>
    <property type="match status" value="1"/>
</dbReference>
<sequence>MSRSVRSVAVALTVSVALAVNPAPAVAGGGHPAAPAPAPAHAPAVVPGPNDLSSLVDLGALGQGEIMIGGVKVPLPAAVAGVEAAAAVLGGLSILIFKAIAGALPGQPESGSSWGSSDGGEKGEPAPVEPKEAEYVNRFDFSAENTDKAAGGFSGVDEVAPGRYAVLADDKNEHGPVRAYFFTTADQKTFTRDGMVEFTDPQGKAYTEFMDPEEIRVLPNGNFLWTTEGSGKLGKVVAPQLIESTPDGKEIRRIDVPEYQVPNGFSTRGIYNNNGPEGMTLIHGGRTAVTVQENALAQDGAKNSEKDASLNRITFYDLDSGKPTREYVVRVEAGRGATSLLADENGELYMLERGFFKDLGENGENKAEIYKLDLHGADDVLGREKLTGGENTVSKHLVFDFATEKPHPDNVEGLAWGPRADDGRRTLIVVTDNNFNDTQTTYFHTVLVP</sequence>
<evidence type="ECO:0000313" key="5">
    <source>
        <dbReference type="Proteomes" id="UP000186292"/>
    </source>
</evidence>
<feature type="chain" id="PRO_5039515837" evidence="2">
    <location>
        <begin position="28"/>
        <end position="449"/>
    </location>
</feature>
<dbReference type="SUPFAM" id="SSF63829">
    <property type="entry name" value="Calcium-dependent phosphotriesterase"/>
    <property type="match status" value="1"/>
</dbReference>
<feature type="compositionally biased region" description="Basic and acidic residues" evidence="1">
    <location>
        <begin position="119"/>
        <end position="128"/>
    </location>
</feature>
<evidence type="ECO:0000256" key="2">
    <source>
        <dbReference type="SAM" id="SignalP"/>
    </source>
</evidence>
<proteinExistence type="predicted"/>
<evidence type="ECO:0000256" key="1">
    <source>
        <dbReference type="SAM" id="MobiDB-lite"/>
    </source>
</evidence>
<dbReference type="PANTHER" id="PTHR37957">
    <property type="entry name" value="BLR7070 PROTEIN"/>
    <property type="match status" value="1"/>
</dbReference>
<keyword evidence="2" id="KW-0732">Signal</keyword>
<dbReference type="STRING" id="1161099.SAMN05444817_10532"/>
<dbReference type="Proteomes" id="UP000186292">
    <property type="component" value="Unassembled WGS sequence"/>
</dbReference>
<protein>
    <submittedName>
        <fullName evidence="4">Uncharacterized conserved protein</fullName>
    </submittedName>
</protein>
<reference evidence="5" key="1">
    <citation type="submission" date="2017-01" db="EMBL/GenBank/DDBJ databases">
        <authorList>
            <person name="Varghese N."/>
            <person name="Submissions S."/>
        </authorList>
    </citation>
    <scope>NUCLEOTIDE SEQUENCE [LARGE SCALE GENOMIC DNA]</scope>
    <source>
        <strain evidence="5">DSM 44531</strain>
    </source>
</reference>
<dbReference type="Pfam" id="PF13449">
    <property type="entry name" value="Phytase-like"/>
    <property type="match status" value="1"/>
</dbReference>
<feature type="signal peptide" evidence="2">
    <location>
        <begin position="1"/>
        <end position="27"/>
    </location>
</feature>
<keyword evidence="5" id="KW-1185">Reference proteome</keyword>
<evidence type="ECO:0000259" key="3">
    <source>
        <dbReference type="Pfam" id="PF13449"/>
    </source>
</evidence>
<evidence type="ECO:0000313" key="4">
    <source>
        <dbReference type="EMBL" id="SIS46130.1"/>
    </source>
</evidence>
<dbReference type="InterPro" id="IPR027372">
    <property type="entry name" value="Phytase-like_dom"/>
</dbReference>
<dbReference type="EMBL" id="FTOF01000005">
    <property type="protein sequence ID" value="SIS46130.1"/>
    <property type="molecule type" value="Genomic_DNA"/>
</dbReference>
<dbReference type="OrthoDB" id="9798539at2"/>
<name>A0A1N7J9Z1_9CORY</name>